<keyword evidence="2" id="KW-0472">Membrane</keyword>
<proteinExistence type="predicted"/>
<sequence>MFQLLLVGRLMDEWLFLCKSMNTIYVSLDAILNALCKKKREEHKHPQDCENAEHNKCSNSAPPSSSSSSTPATPGTKGEAAKQELPNPSNCGCALLAKLFGCVMKLHEKQCEAADLMLKNNFSSLEESMPLLSHVRAMVMLTSKYTSLTSRASNNAKPPACALQSDKCDPLCSQYNPQLDELLDMLLLDLDKLTNGDQILSLTISILSCLKTNDLVEPITPPKRSLMFGKYMSDVLLLSYTVGWRVVDSLMCTVSYDYEKYHCDCKSGTCSCCQQSHASSSSSDCNTACNQCLNKCCKGSCDKCKCECYCDPTTSDNAKTAHTCDSQTQCQCKCKGSCIKCCNPTECPDLEKILCDLDKIKGICKPDSVDASCSSSQTVSNCTPSGETDTCKGIVKRMCCLNRSIAVAFSAIKALLCCSQDKASITISNLSNFTKYMDSITKCGSSETPSGVNTCIESCCSTGDKKDGCINGNVYCALKSLFTSKEATEATCSSDSTSEQCCTDNCIGCTLSRCCGANCKQTKDGTPCCLNLNTVVEHLKHISLFMLCINKDYVCFCATVCKIRCAGENVAALAICIWSTCCTIVTKLGELVKNAKEKATKLTSSMRCVNKKLEKNLDLFNRGINTLNCKLGTLDERNIGYNTALNVQAQSIKSNDEIMRDLNRYANELHEQILDLSSLLCTTRCSVYMDSVRDLLCKFLFIGKGKDRDTLELGSYTLFLGPYFFVLVFLLLSGLGIDLLPYMAVTHSYVLYILMGIIGALLASYSIVSGFLSLSKFPRQAG</sequence>
<dbReference type="EMBL" id="JAHBMH010000073">
    <property type="protein sequence ID" value="KAK1932834.1"/>
    <property type="molecule type" value="Genomic_DNA"/>
</dbReference>
<feature type="transmembrane region" description="Helical" evidence="2">
    <location>
        <begin position="749"/>
        <end position="774"/>
    </location>
</feature>
<keyword evidence="2" id="KW-1133">Transmembrane helix</keyword>
<protein>
    <submittedName>
        <fullName evidence="3">Uncharacterized protein</fullName>
    </submittedName>
</protein>
<organism evidence="3 4">
    <name type="scientific">Babesia divergens</name>
    <dbReference type="NCBI Taxonomy" id="32595"/>
    <lineage>
        <taxon>Eukaryota</taxon>
        <taxon>Sar</taxon>
        <taxon>Alveolata</taxon>
        <taxon>Apicomplexa</taxon>
        <taxon>Aconoidasida</taxon>
        <taxon>Piroplasmida</taxon>
        <taxon>Babesiidae</taxon>
        <taxon>Babesia</taxon>
    </lineage>
</organism>
<gene>
    <name evidence="3" type="ORF">X943_001002</name>
</gene>
<accession>A0AAD9G6U5</accession>
<feature type="compositionally biased region" description="Low complexity" evidence="1">
    <location>
        <begin position="60"/>
        <end position="74"/>
    </location>
</feature>
<feature type="non-terminal residue" evidence="3">
    <location>
        <position position="782"/>
    </location>
</feature>
<evidence type="ECO:0000313" key="3">
    <source>
        <dbReference type="EMBL" id="KAK1932834.1"/>
    </source>
</evidence>
<evidence type="ECO:0000256" key="2">
    <source>
        <dbReference type="SAM" id="Phobius"/>
    </source>
</evidence>
<keyword evidence="4" id="KW-1185">Reference proteome</keyword>
<reference evidence="3" key="1">
    <citation type="journal article" date="2014" name="Nucleic Acids Res.">
        <title>The evolutionary dynamics of variant antigen genes in Babesia reveal a history of genomic innovation underlying host-parasite interaction.</title>
        <authorList>
            <person name="Jackson A.P."/>
            <person name="Otto T.D."/>
            <person name="Darby A."/>
            <person name="Ramaprasad A."/>
            <person name="Xia D."/>
            <person name="Echaide I.E."/>
            <person name="Farber M."/>
            <person name="Gahlot S."/>
            <person name="Gamble J."/>
            <person name="Gupta D."/>
            <person name="Gupta Y."/>
            <person name="Jackson L."/>
            <person name="Malandrin L."/>
            <person name="Malas T.B."/>
            <person name="Moussa E."/>
            <person name="Nair M."/>
            <person name="Reid A.J."/>
            <person name="Sanders M."/>
            <person name="Sharma J."/>
            <person name="Tracey A."/>
            <person name="Quail M.A."/>
            <person name="Weir W."/>
            <person name="Wastling J.M."/>
            <person name="Hall N."/>
            <person name="Willadsen P."/>
            <person name="Lingelbach K."/>
            <person name="Shiels B."/>
            <person name="Tait A."/>
            <person name="Berriman M."/>
            <person name="Allred D.R."/>
            <person name="Pain A."/>
        </authorList>
    </citation>
    <scope>NUCLEOTIDE SEQUENCE</scope>
    <source>
        <strain evidence="3">1802A</strain>
    </source>
</reference>
<evidence type="ECO:0000256" key="1">
    <source>
        <dbReference type="SAM" id="MobiDB-lite"/>
    </source>
</evidence>
<feature type="region of interest" description="Disordered" evidence="1">
    <location>
        <begin position="47"/>
        <end position="84"/>
    </location>
</feature>
<feature type="transmembrane region" description="Helical" evidence="2">
    <location>
        <begin position="716"/>
        <end position="737"/>
    </location>
</feature>
<reference evidence="3" key="2">
    <citation type="submission" date="2021-05" db="EMBL/GenBank/DDBJ databases">
        <authorList>
            <person name="Pain A."/>
        </authorList>
    </citation>
    <scope>NUCLEOTIDE SEQUENCE</scope>
    <source>
        <strain evidence="3">1802A</strain>
    </source>
</reference>
<name>A0AAD9G6U5_BABDI</name>
<keyword evidence="2" id="KW-0812">Transmembrane</keyword>
<dbReference type="Proteomes" id="UP001195914">
    <property type="component" value="Unassembled WGS sequence"/>
</dbReference>
<dbReference type="AlphaFoldDB" id="A0AAD9G6U5"/>
<comment type="caution">
    <text evidence="3">The sequence shown here is derived from an EMBL/GenBank/DDBJ whole genome shotgun (WGS) entry which is preliminary data.</text>
</comment>
<evidence type="ECO:0000313" key="4">
    <source>
        <dbReference type="Proteomes" id="UP001195914"/>
    </source>
</evidence>
<feature type="compositionally biased region" description="Basic and acidic residues" evidence="1">
    <location>
        <begin position="47"/>
        <end position="56"/>
    </location>
</feature>